<reference evidence="3" key="1">
    <citation type="submission" date="2005-09" db="EMBL/GenBank/DDBJ databases">
        <authorList>
            <person name="Mural R.J."/>
            <person name="Li P.W."/>
            <person name="Adams M.D."/>
            <person name="Amanatides P.G."/>
            <person name="Baden-Tillson H."/>
            <person name="Barnstead M."/>
            <person name="Chin S.H."/>
            <person name="Dew I."/>
            <person name="Evans C.A."/>
            <person name="Ferriera S."/>
            <person name="Flanigan M."/>
            <person name="Fosler C."/>
            <person name="Glodek A."/>
            <person name="Gu Z."/>
            <person name="Holt R.A."/>
            <person name="Jennings D."/>
            <person name="Kraft C.L."/>
            <person name="Lu F."/>
            <person name="Nguyen T."/>
            <person name="Nusskern D.R."/>
            <person name="Pfannkoch C.M."/>
            <person name="Sitter C."/>
            <person name="Sutton G.G."/>
            <person name="Venter J.C."/>
            <person name="Wang Z."/>
            <person name="Woodage T."/>
            <person name="Zheng X.H."/>
            <person name="Zhong F."/>
        </authorList>
    </citation>
    <scope>NUCLEOTIDE SEQUENCE [LARGE SCALE GENOMIC DNA]</scope>
    <source>
        <strain>BN</strain>
        <strain evidence="3">Sprague-Dawley</strain>
    </source>
</reference>
<proteinExistence type="predicted"/>
<protein>
    <submittedName>
        <fullName evidence="2">RCG59232</fullName>
    </submittedName>
</protein>
<evidence type="ECO:0000313" key="2">
    <source>
        <dbReference type="EMBL" id="EDL76635.1"/>
    </source>
</evidence>
<gene>
    <name evidence="2" type="ORF">rCG_59232</name>
</gene>
<feature type="compositionally biased region" description="Basic and acidic residues" evidence="1">
    <location>
        <begin position="45"/>
        <end position="56"/>
    </location>
</feature>
<dbReference type="AlphaFoldDB" id="A6K7U2"/>
<dbReference type="EMBL" id="CH474027">
    <property type="protein sequence ID" value="EDL76635.1"/>
    <property type="molecule type" value="Genomic_DNA"/>
</dbReference>
<evidence type="ECO:0000256" key="1">
    <source>
        <dbReference type="SAM" id="MobiDB-lite"/>
    </source>
</evidence>
<feature type="region of interest" description="Disordered" evidence="1">
    <location>
        <begin position="42"/>
        <end position="62"/>
    </location>
</feature>
<dbReference type="Proteomes" id="UP000234681">
    <property type="component" value="Chromosome 7"/>
</dbReference>
<sequence>MMGHSLERKPLNTIAELLLLAPELNMAWKVHPLQNLGAPGMWGKGGDRDLTPERHTVQQQIS</sequence>
<name>A6K7U2_RAT</name>
<evidence type="ECO:0000313" key="3">
    <source>
        <dbReference type="Proteomes" id="UP000234681"/>
    </source>
</evidence>
<accession>A6K7U2</accession>
<organism evidence="2 3">
    <name type="scientific">Rattus norvegicus</name>
    <name type="common">Rat</name>
    <dbReference type="NCBI Taxonomy" id="10116"/>
    <lineage>
        <taxon>Eukaryota</taxon>
        <taxon>Metazoa</taxon>
        <taxon>Chordata</taxon>
        <taxon>Craniata</taxon>
        <taxon>Vertebrata</taxon>
        <taxon>Euteleostomi</taxon>
        <taxon>Mammalia</taxon>
        <taxon>Eutheria</taxon>
        <taxon>Euarchontoglires</taxon>
        <taxon>Glires</taxon>
        <taxon>Rodentia</taxon>
        <taxon>Myomorpha</taxon>
        <taxon>Muroidea</taxon>
        <taxon>Muridae</taxon>
        <taxon>Murinae</taxon>
        <taxon>Rattus</taxon>
    </lineage>
</organism>